<proteinExistence type="predicted"/>
<name>A0A1B3XPT8_9BACI</name>
<accession>A0A1B3XPT8</accession>
<evidence type="ECO:0000313" key="4">
    <source>
        <dbReference type="Proteomes" id="UP000077926"/>
    </source>
</evidence>
<keyword evidence="4" id="KW-1185">Reference proteome</keyword>
<dbReference type="PANTHER" id="PTHR30383:SF27">
    <property type="entry name" value="SPORE GERMINATION LIPASE LIPC"/>
    <property type="match status" value="1"/>
</dbReference>
<dbReference type="InterPro" id="IPR036514">
    <property type="entry name" value="SGNH_hydro_sf"/>
</dbReference>
<dbReference type="AlphaFoldDB" id="A0A1B3XPT8"/>
<keyword evidence="1" id="KW-0472">Membrane</keyword>
<dbReference type="PANTHER" id="PTHR30383">
    <property type="entry name" value="THIOESTERASE 1/PROTEASE 1/LYSOPHOSPHOLIPASE L1"/>
    <property type="match status" value="1"/>
</dbReference>
<dbReference type="EMBL" id="CP017080">
    <property type="protein sequence ID" value="AOH55229.1"/>
    <property type="molecule type" value="Genomic_DNA"/>
</dbReference>
<protein>
    <recommendedName>
        <fullName evidence="2">SGNH hydrolase-type esterase domain-containing protein</fullName>
    </recommendedName>
</protein>
<dbReference type="KEGG" id="bmur:ABE28_012790"/>
<evidence type="ECO:0000256" key="1">
    <source>
        <dbReference type="SAM" id="Phobius"/>
    </source>
</evidence>
<dbReference type="STRING" id="264697.ABE28_012790"/>
<organism evidence="3 4">
    <name type="scientific">Peribacillus muralis</name>
    <dbReference type="NCBI Taxonomy" id="264697"/>
    <lineage>
        <taxon>Bacteria</taxon>
        <taxon>Bacillati</taxon>
        <taxon>Bacillota</taxon>
        <taxon>Bacilli</taxon>
        <taxon>Bacillales</taxon>
        <taxon>Bacillaceae</taxon>
        <taxon>Peribacillus</taxon>
    </lineage>
</organism>
<sequence>MLLSKSKVLVTTIISAVVGLFFLFCLGWTIFDHYGKKTSDMRSTEATPIKKDLANDFTVVALGDSLTRGTGDESGKGYVGLVLEDLENEYNHKPIIHNLGINGQVSEELVQQVKQKEVRRQIKAADVILLTIGGNDLFQKGQTLIDYDSQVISESQKKYMENLNDIFKNINQVNDKATIFLLGLYNPFIELDDDLDTNRIVRDWNNDTAEVVAHYKNAIFVPTFDLFQLSVNDYLYTDNFHPNKKGYRLIADRVAPLIKWEDEKR</sequence>
<evidence type="ECO:0000259" key="2">
    <source>
        <dbReference type="Pfam" id="PF13472"/>
    </source>
</evidence>
<evidence type="ECO:0000313" key="3">
    <source>
        <dbReference type="EMBL" id="AOH55229.1"/>
    </source>
</evidence>
<dbReference type="Proteomes" id="UP000077926">
    <property type="component" value="Chromosome"/>
</dbReference>
<gene>
    <name evidence="3" type="ORF">ABE28_012790</name>
</gene>
<dbReference type="SUPFAM" id="SSF52266">
    <property type="entry name" value="SGNH hydrolase"/>
    <property type="match status" value="1"/>
</dbReference>
<reference evidence="3 4" key="1">
    <citation type="submission" date="2016-08" db="EMBL/GenBank/DDBJ databases">
        <title>Complete genome sequence of Bacillus muralis G25-68, a strain with toxicity to nematodes.</title>
        <authorList>
            <person name="Zheng Z."/>
        </authorList>
    </citation>
    <scope>NUCLEOTIDE SEQUENCE [LARGE SCALE GENOMIC DNA]</scope>
    <source>
        <strain evidence="3 4">G25-68</strain>
    </source>
</reference>
<dbReference type="CDD" id="cd04506">
    <property type="entry name" value="SGNH_hydrolase_YpmR_like"/>
    <property type="match status" value="1"/>
</dbReference>
<keyword evidence="1" id="KW-0812">Transmembrane</keyword>
<feature type="domain" description="SGNH hydrolase-type esterase" evidence="2">
    <location>
        <begin position="61"/>
        <end position="249"/>
    </location>
</feature>
<dbReference type="GO" id="GO:0004622">
    <property type="term" value="F:phosphatidylcholine lysophospholipase activity"/>
    <property type="evidence" value="ECO:0007669"/>
    <property type="project" value="TreeGrafter"/>
</dbReference>
<dbReference type="InterPro" id="IPR013830">
    <property type="entry name" value="SGNH_hydro"/>
</dbReference>
<dbReference type="InterPro" id="IPR051532">
    <property type="entry name" value="Ester_Hydrolysis_Enzymes"/>
</dbReference>
<dbReference type="Pfam" id="PF13472">
    <property type="entry name" value="Lipase_GDSL_2"/>
    <property type="match status" value="1"/>
</dbReference>
<dbReference type="Gene3D" id="3.40.50.1110">
    <property type="entry name" value="SGNH hydrolase"/>
    <property type="match status" value="1"/>
</dbReference>
<keyword evidence="1" id="KW-1133">Transmembrane helix</keyword>
<feature type="transmembrane region" description="Helical" evidence="1">
    <location>
        <begin position="12"/>
        <end position="31"/>
    </location>
</feature>